<accession>A0AAE0FEY9</accession>
<dbReference type="InterPro" id="IPR019149">
    <property type="entry name" value="ABHD18"/>
</dbReference>
<feature type="non-terminal residue" evidence="1">
    <location>
        <position position="1"/>
    </location>
</feature>
<dbReference type="EMBL" id="LGRX02019515">
    <property type="protein sequence ID" value="KAK3258462.1"/>
    <property type="molecule type" value="Genomic_DNA"/>
</dbReference>
<comment type="caution">
    <text evidence="1">The sequence shown here is derived from an EMBL/GenBank/DDBJ whole genome shotgun (WGS) entry which is preliminary data.</text>
</comment>
<name>A0AAE0FEY9_9CHLO</name>
<dbReference type="AlphaFoldDB" id="A0AAE0FEY9"/>
<evidence type="ECO:0000313" key="1">
    <source>
        <dbReference type="EMBL" id="KAK3258462.1"/>
    </source>
</evidence>
<evidence type="ECO:0000313" key="2">
    <source>
        <dbReference type="Proteomes" id="UP001190700"/>
    </source>
</evidence>
<dbReference type="SUPFAM" id="SSF53474">
    <property type="entry name" value="alpha/beta-Hydrolases"/>
    <property type="match status" value="1"/>
</dbReference>
<keyword evidence="2" id="KW-1185">Reference proteome</keyword>
<sequence length="211" mass="23782">TPHSAEFPYCDGMLQHAVAFRQLARALGGCEEDAKYTLRCILVGVTPSALPRDRKQRVVARPTYTPGDVAVEVEGRFHWKRVQWSGREAQPELSLIKDTQKCARQLIVLSKNRFTDITKFPKPVEPRAVMMVAALEDLYVDPDCAARLHAAWPGSVLRWVQGGHVSAFLQRHTRDQFRAAIVDALNMLSLTRGITSDLIEPDKPSFTNLYR</sequence>
<dbReference type="PANTHER" id="PTHR13617">
    <property type="entry name" value="PROTEIN ABHD18"/>
    <property type="match status" value="1"/>
</dbReference>
<proteinExistence type="predicted"/>
<gene>
    <name evidence="1" type="ORF">CYMTET_32488</name>
</gene>
<protein>
    <submittedName>
        <fullName evidence="1">Uncharacterized protein</fullName>
    </submittedName>
</protein>
<dbReference type="PANTHER" id="PTHR13617:SF14">
    <property type="entry name" value="PROTEIN ABHD18"/>
    <property type="match status" value="1"/>
</dbReference>
<dbReference type="InterPro" id="IPR029058">
    <property type="entry name" value="AB_hydrolase_fold"/>
</dbReference>
<reference evidence="1 2" key="1">
    <citation type="journal article" date="2015" name="Genome Biol. Evol.">
        <title>Comparative Genomics of a Bacterivorous Green Alga Reveals Evolutionary Causalities and Consequences of Phago-Mixotrophic Mode of Nutrition.</title>
        <authorList>
            <person name="Burns J.A."/>
            <person name="Paasch A."/>
            <person name="Narechania A."/>
            <person name="Kim E."/>
        </authorList>
    </citation>
    <scope>NUCLEOTIDE SEQUENCE [LARGE SCALE GENOMIC DNA]</scope>
    <source>
        <strain evidence="1 2">PLY_AMNH</strain>
    </source>
</reference>
<dbReference type="Proteomes" id="UP001190700">
    <property type="component" value="Unassembled WGS sequence"/>
</dbReference>
<dbReference type="Pfam" id="PF09752">
    <property type="entry name" value="ABHD18"/>
    <property type="match status" value="1"/>
</dbReference>
<organism evidence="1 2">
    <name type="scientific">Cymbomonas tetramitiformis</name>
    <dbReference type="NCBI Taxonomy" id="36881"/>
    <lineage>
        <taxon>Eukaryota</taxon>
        <taxon>Viridiplantae</taxon>
        <taxon>Chlorophyta</taxon>
        <taxon>Pyramimonadophyceae</taxon>
        <taxon>Pyramimonadales</taxon>
        <taxon>Pyramimonadaceae</taxon>
        <taxon>Cymbomonas</taxon>
    </lineage>
</organism>
<dbReference type="Gene3D" id="3.40.50.1820">
    <property type="entry name" value="alpha/beta hydrolase"/>
    <property type="match status" value="1"/>
</dbReference>